<dbReference type="Gene3D" id="3.40.30.10">
    <property type="entry name" value="Glutaredoxin"/>
    <property type="match status" value="1"/>
</dbReference>
<dbReference type="NCBIfam" id="TIGR00014">
    <property type="entry name" value="arsC"/>
    <property type="match status" value="1"/>
</dbReference>
<evidence type="ECO:0000256" key="3">
    <source>
        <dbReference type="PROSITE-ProRule" id="PRU01282"/>
    </source>
</evidence>
<dbReference type="RefSeq" id="WP_168060780.1">
    <property type="nucleotide sequence ID" value="NZ_VTOW01000002.1"/>
</dbReference>
<dbReference type="AlphaFoldDB" id="A0A7X6DRB4"/>
<comment type="similarity">
    <text evidence="1 3">Belongs to the ArsC family.</text>
</comment>
<dbReference type="Proteomes" id="UP000534783">
    <property type="component" value="Unassembled WGS sequence"/>
</dbReference>
<evidence type="ECO:0000256" key="2">
    <source>
        <dbReference type="ARBA" id="ARBA00023002"/>
    </source>
</evidence>
<reference evidence="4 5" key="1">
    <citation type="journal article" date="2020" name="Nature">
        <title>Bacterial chemolithoautotrophy via manganese oxidation.</title>
        <authorList>
            <person name="Yu H."/>
            <person name="Leadbetter J.R."/>
        </authorList>
    </citation>
    <scope>NUCLEOTIDE SEQUENCE [LARGE SCALE GENOMIC DNA]</scope>
    <source>
        <strain evidence="4 5">Mn-1</strain>
    </source>
</reference>
<gene>
    <name evidence="4" type="primary">arsC</name>
    <name evidence="4" type="ORF">MNODULE_13775</name>
</gene>
<dbReference type="Pfam" id="PF03960">
    <property type="entry name" value="ArsC"/>
    <property type="match status" value="1"/>
</dbReference>
<dbReference type="GO" id="GO:0008794">
    <property type="term" value="F:arsenate reductase (glutaredoxin) activity"/>
    <property type="evidence" value="ECO:0007669"/>
    <property type="project" value="UniProtKB-EC"/>
</dbReference>
<sequence>MNISIFHNPKCSKSRETLKLLNEEGIEPDIILYLQTPPTQKELSVILKKLGMEPKQLIRFKEPVAGELGIKASDKRSDAEWIKLMAENPILIERPIVITPQKAVLGRPPENVLGLIDS</sequence>
<organism evidence="4 5">
    <name type="scientific">Candidatus Manganitrophus noduliformans</name>
    <dbReference type="NCBI Taxonomy" id="2606439"/>
    <lineage>
        <taxon>Bacteria</taxon>
        <taxon>Pseudomonadati</taxon>
        <taxon>Nitrospirota</taxon>
        <taxon>Nitrospiria</taxon>
        <taxon>Candidatus Troglogloeales</taxon>
        <taxon>Candidatus Manganitrophaceae</taxon>
        <taxon>Candidatus Manganitrophus</taxon>
    </lineage>
</organism>
<dbReference type="EMBL" id="VTOW01000002">
    <property type="protein sequence ID" value="NKE71812.1"/>
    <property type="molecule type" value="Genomic_DNA"/>
</dbReference>
<dbReference type="PANTHER" id="PTHR30041:SF4">
    <property type="entry name" value="ARSENATE REDUCTASE"/>
    <property type="match status" value="1"/>
</dbReference>
<dbReference type="PANTHER" id="PTHR30041">
    <property type="entry name" value="ARSENATE REDUCTASE"/>
    <property type="match status" value="1"/>
</dbReference>
<proteinExistence type="inferred from homology"/>
<dbReference type="SUPFAM" id="SSF52833">
    <property type="entry name" value="Thioredoxin-like"/>
    <property type="match status" value="1"/>
</dbReference>
<comment type="caution">
    <text evidence="4">The sequence shown here is derived from an EMBL/GenBank/DDBJ whole genome shotgun (WGS) entry which is preliminary data.</text>
</comment>
<name>A0A7X6DRB4_9BACT</name>
<dbReference type="InterPro" id="IPR006659">
    <property type="entry name" value="Arsenate_reductase"/>
</dbReference>
<dbReference type="CDD" id="cd03034">
    <property type="entry name" value="ArsC_ArsC"/>
    <property type="match status" value="1"/>
</dbReference>
<keyword evidence="5" id="KW-1185">Reference proteome</keyword>
<dbReference type="PROSITE" id="PS51353">
    <property type="entry name" value="ARSC"/>
    <property type="match status" value="1"/>
</dbReference>
<evidence type="ECO:0000313" key="4">
    <source>
        <dbReference type="EMBL" id="NKE71812.1"/>
    </source>
</evidence>
<dbReference type="InterPro" id="IPR036249">
    <property type="entry name" value="Thioredoxin-like_sf"/>
</dbReference>
<dbReference type="EC" id="1.20.4.1" evidence="4"/>
<dbReference type="InterPro" id="IPR006660">
    <property type="entry name" value="Arsenate_reductase-like"/>
</dbReference>
<evidence type="ECO:0000256" key="1">
    <source>
        <dbReference type="ARBA" id="ARBA00007198"/>
    </source>
</evidence>
<accession>A0A7X6DRB4</accession>
<protein>
    <submittedName>
        <fullName evidence="4">Arsenate reductase (Glutaredoxin)</fullName>
        <ecNumber evidence="4">1.20.4.1</ecNumber>
    </submittedName>
</protein>
<evidence type="ECO:0000313" key="5">
    <source>
        <dbReference type="Proteomes" id="UP000534783"/>
    </source>
</evidence>
<keyword evidence="2 4" id="KW-0560">Oxidoreductase</keyword>